<dbReference type="Proteomes" id="UP000339690">
    <property type="component" value="Chromosome"/>
</dbReference>
<dbReference type="InterPro" id="IPR018672">
    <property type="entry name" value="DUF2140"/>
</dbReference>
<dbReference type="KEGG" id="grc:GI584_21300"/>
<protein>
    <submittedName>
        <fullName evidence="2">DUF2140 family protein</fullName>
    </submittedName>
</protein>
<reference evidence="2 3" key="1">
    <citation type="submission" date="2019-11" db="EMBL/GenBank/DDBJ databases">
        <title>Gracilibacillus salitolerans sp. nov., a moderate halophile isolated from a saline soil in northwest China.</title>
        <authorList>
            <person name="Gan L."/>
        </authorList>
    </citation>
    <scope>NUCLEOTIDE SEQUENCE [LARGE SCALE GENOMIC DNA]</scope>
    <source>
        <strain evidence="2 3">SCU50</strain>
    </source>
</reference>
<accession>A0A5Q2TNP3</accession>
<dbReference type="EMBL" id="CP045915">
    <property type="protein sequence ID" value="QGH36426.1"/>
    <property type="molecule type" value="Genomic_DNA"/>
</dbReference>
<name>A0A5Q2TNP3_9BACI</name>
<evidence type="ECO:0000313" key="2">
    <source>
        <dbReference type="EMBL" id="QGH36426.1"/>
    </source>
</evidence>
<keyword evidence="1" id="KW-0812">Transmembrane</keyword>
<organism evidence="2 3">
    <name type="scientific">Gracilibacillus salitolerans</name>
    <dbReference type="NCBI Taxonomy" id="2663022"/>
    <lineage>
        <taxon>Bacteria</taxon>
        <taxon>Bacillati</taxon>
        <taxon>Bacillota</taxon>
        <taxon>Bacilli</taxon>
        <taxon>Bacillales</taxon>
        <taxon>Bacillaceae</taxon>
        <taxon>Gracilibacillus</taxon>
    </lineage>
</organism>
<feature type="transmembrane region" description="Helical" evidence="1">
    <location>
        <begin position="15"/>
        <end position="36"/>
    </location>
</feature>
<keyword evidence="1" id="KW-0472">Membrane</keyword>
<keyword evidence="1" id="KW-1133">Transmembrane helix</keyword>
<keyword evidence="3" id="KW-1185">Reference proteome</keyword>
<dbReference type="AlphaFoldDB" id="A0A5Q2TNP3"/>
<evidence type="ECO:0000313" key="3">
    <source>
        <dbReference type="Proteomes" id="UP000339690"/>
    </source>
</evidence>
<evidence type="ECO:0000256" key="1">
    <source>
        <dbReference type="SAM" id="Phobius"/>
    </source>
</evidence>
<sequence length="204" mass="23314">MTIMEEKKITNWKKLFVTLAAINILLIVGIVLLIYWPVPGAEPPEKVFLEEESGAEFTIRSSKDNLNELVNAYIEKLPKPDNIQYSLRLDEEVHLMGTVEAFSTEVPVNISFEPIVQENGDIILQSTGMSLGLLRLPQDRILQYVSSRVETPEWITINPKEEHIYIALTQMELRSNFHIRAQQVDLLNDNISFRIKVPNNTLGL</sequence>
<dbReference type="Pfam" id="PF09911">
    <property type="entry name" value="DUF2140"/>
    <property type="match status" value="1"/>
</dbReference>
<proteinExistence type="predicted"/>
<gene>
    <name evidence="2" type="ORF">GI584_21300</name>
</gene>